<gene>
    <name evidence="3" type="ORF">COV54_01945</name>
</gene>
<dbReference type="InterPro" id="IPR050570">
    <property type="entry name" value="Cell_wall_metabolism_enzyme"/>
</dbReference>
<evidence type="ECO:0000256" key="1">
    <source>
        <dbReference type="SAM" id="Coils"/>
    </source>
</evidence>
<dbReference type="PANTHER" id="PTHR21666">
    <property type="entry name" value="PEPTIDASE-RELATED"/>
    <property type="match status" value="1"/>
</dbReference>
<dbReference type="PANTHER" id="PTHR21666:SF270">
    <property type="entry name" value="MUREIN HYDROLASE ACTIVATOR ENVC"/>
    <property type="match status" value="1"/>
</dbReference>
<feature type="domain" description="M23ase beta-sheet core" evidence="2">
    <location>
        <begin position="289"/>
        <end position="381"/>
    </location>
</feature>
<dbReference type="InterPro" id="IPR016047">
    <property type="entry name" value="M23ase_b-sheet_dom"/>
</dbReference>
<keyword evidence="1" id="KW-0175">Coiled coil</keyword>
<name>A0A2H0NDG1_9BACT</name>
<evidence type="ECO:0000313" key="4">
    <source>
        <dbReference type="Proteomes" id="UP000228867"/>
    </source>
</evidence>
<dbReference type="AlphaFoldDB" id="A0A2H0NDG1"/>
<protein>
    <recommendedName>
        <fullName evidence="2">M23ase beta-sheet core domain-containing protein</fullName>
    </recommendedName>
</protein>
<dbReference type="SUPFAM" id="SSF51261">
    <property type="entry name" value="Duplicated hybrid motif"/>
    <property type="match status" value="1"/>
</dbReference>
<feature type="coiled-coil region" evidence="1">
    <location>
        <begin position="155"/>
        <end position="245"/>
    </location>
</feature>
<dbReference type="Gene3D" id="6.10.250.3150">
    <property type="match status" value="1"/>
</dbReference>
<organism evidence="3 4">
    <name type="scientific">Candidatus Jorgensenbacteria bacterium CG11_big_fil_rev_8_21_14_0_20_38_23</name>
    <dbReference type="NCBI Taxonomy" id="1974594"/>
    <lineage>
        <taxon>Bacteria</taxon>
        <taxon>Candidatus Joergenseniibacteriota</taxon>
    </lineage>
</organism>
<sequence>MELRRILIFNLIIWWLFPSLLMAASLSPQQLIEQKMNELRQIQSQRENVEKNINELNKTKGSLSKELKIVNANINQLNLAVKGNEIVLEKLGLEINYINEDIGNIKEKIKIDENLMAKFLIELQEKDHENLLVLFLKNRSLAASVSEVQNFVSLNSRLSEEIKQSKQDREILNQKSDELKDKKDQKNLERANLVDRQLIIQDQKNEKQNLLAVTKNQEKIYQQQLQDLIQKQEAIADKIEKIELELRKHIDPNLLPAPRPGILALPTQGIISQDYGYTAFARYGYRGHFHNGIDIAAPLGTPIFAAESGTVIALGDQDRYCYRGAYGKFIVIKHENNLTTLYAHLSRQAVRVGDKIKRGDLIGYVGRSGYATGSHLHLTVYAGPTFYMGSSRTCGPMPFGGDLNPISYLDIKN</sequence>
<comment type="caution">
    <text evidence="3">The sequence shown here is derived from an EMBL/GenBank/DDBJ whole genome shotgun (WGS) entry which is preliminary data.</text>
</comment>
<dbReference type="CDD" id="cd12797">
    <property type="entry name" value="M23_peptidase"/>
    <property type="match status" value="1"/>
</dbReference>
<accession>A0A2H0NDG1</accession>
<reference evidence="3 4" key="1">
    <citation type="submission" date="2017-09" db="EMBL/GenBank/DDBJ databases">
        <title>Depth-based differentiation of microbial function through sediment-hosted aquifers and enrichment of novel symbionts in the deep terrestrial subsurface.</title>
        <authorList>
            <person name="Probst A.J."/>
            <person name="Ladd B."/>
            <person name="Jarett J.K."/>
            <person name="Geller-Mcgrath D.E."/>
            <person name="Sieber C.M."/>
            <person name="Emerson J.B."/>
            <person name="Anantharaman K."/>
            <person name="Thomas B.C."/>
            <person name="Malmstrom R."/>
            <person name="Stieglmeier M."/>
            <person name="Klingl A."/>
            <person name="Woyke T."/>
            <person name="Ryan C.M."/>
            <person name="Banfield J.F."/>
        </authorList>
    </citation>
    <scope>NUCLEOTIDE SEQUENCE [LARGE SCALE GENOMIC DNA]</scope>
    <source>
        <strain evidence="3">CG11_big_fil_rev_8_21_14_0_20_38_23</strain>
    </source>
</reference>
<dbReference type="EMBL" id="PCWR01000046">
    <property type="protein sequence ID" value="PIR06904.1"/>
    <property type="molecule type" value="Genomic_DNA"/>
</dbReference>
<evidence type="ECO:0000313" key="3">
    <source>
        <dbReference type="EMBL" id="PIR06904.1"/>
    </source>
</evidence>
<dbReference type="GO" id="GO:0004222">
    <property type="term" value="F:metalloendopeptidase activity"/>
    <property type="evidence" value="ECO:0007669"/>
    <property type="project" value="TreeGrafter"/>
</dbReference>
<proteinExistence type="predicted"/>
<dbReference type="InterPro" id="IPR011055">
    <property type="entry name" value="Dup_hybrid_motif"/>
</dbReference>
<dbReference type="Pfam" id="PF01551">
    <property type="entry name" value="Peptidase_M23"/>
    <property type="match status" value="1"/>
</dbReference>
<evidence type="ECO:0000259" key="2">
    <source>
        <dbReference type="Pfam" id="PF01551"/>
    </source>
</evidence>
<dbReference type="Gene3D" id="2.70.70.10">
    <property type="entry name" value="Glucose Permease (Domain IIA)"/>
    <property type="match status" value="1"/>
</dbReference>
<dbReference type="Proteomes" id="UP000228867">
    <property type="component" value="Unassembled WGS sequence"/>
</dbReference>
<feature type="coiled-coil region" evidence="1">
    <location>
        <begin position="32"/>
        <end position="73"/>
    </location>
</feature>